<sequence>MKTRIFPTITFPLFLLLFASFFSASGCSNSGSQKTDPGSLIAVALSAGQSPFSSGPCDSQTNLVKGSPLTATVSSPSGGYYGMASSLVLYFLYQGGGSSDSVSFSSNPSGSSGGELNIGKQGVSIQPANLGMMSNFDVYHSQAPYSNSSVMTASGNYRCYQVIVPAATTITYTISIL</sequence>
<feature type="chain" id="PRO_5020893185" description="Lipoprotein" evidence="1">
    <location>
        <begin position="25"/>
        <end position="177"/>
    </location>
</feature>
<dbReference type="EMBL" id="RQET01000004">
    <property type="protein sequence ID" value="TGK12202.1"/>
    <property type="molecule type" value="Genomic_DNA"/>
</dbReference>
<comment type="caution">
    <text evidence="2">The sequence shown here is derived from an EMBL/GenBank/DDBJ whole genome shotgun (WGS) entry which is preliminary data.</text>
</comment>
<keyword evidence="3" id="KW-1185">Reference proteome</keyword>
<dbReference type="RefSeq" id="WP_135767606.1">
    <property type="nucleotide sequence ID" value="NZ_RQET01000004.1"/>
</dbReference>
<organism evidence="2 3">
    <name type="scientific">Leptospira fletcheri</name>
    <dbReference type="NCBI Taxonomy" id="2484981"/>
    <lineage>
        <taxon>Bacteria</taxon>
        <taxon>Pseudomonadati</taxon>
        <taxon>Spirochaetota</taxon>
        <taxon>Spirochaetia</taxon>
        <taxon>Leptospirales</taxon>
        <taxon>Leptospiraceae</taxon>
        <taxon>Leptospira</taxon>
    </lineage>
</organism>
<evidence type="ECO:0000313" key="2">
    <source>
        <dbReference type="EMBL" id="TGK12202.1"/>
    </source>
</evidence>
<reference evidence="2" key="1">
    <citation type="journal article" date="2019" name="PLoS Negl. Trop. Dis.">
        <title>Revisiting the worldwide diversity of Leptospira species in the environment.</title>
        <authorList>
            <person name="Vincent A.T."/>
            <person name="Schiettekatte O."/>
            <person name="Bourhy P."/>
            <person name="Veyrier F.J."/>
            <person name="Picardeau M."/>
        </authorList>
    </citation>
    <scope>NUCLEOTIDE SEQUENCE [LARGE SCALE GENOMIC DNA]</scope>
    <source>
        <strain evidence="2">SSW15</strain>
    </source>
</reference>
<keyword evidence="1" id="KW-0732">Signal</keyword>
<dbReference type="PROSITE" id="PS51257">
    <property type="entry name" value="PROKAR_LIPOPROTEIN"/>
    <property type="match status" value="1"/>
</dbReference>
<protein>
    <recommendedName>
        <fullName evidence="4">Lipoprotein</fullName>
    </recommendedName>
</protein>
<evidence type="ECO:0000256" key="1">
    <source>
        <dbReference type="SAM" id="SignalP"/>
    </source>
</evidence>
<feature type="signal peptide" evidence="1">
    <location>
        <begin position="1"/>
        <end position="24"/>
    </location>
</feature>
<dbReference type="Proteomes" id="UP000298458">
    <property type="component" value="Unassembled WGS sequence"/>
</dbReference>
<evidence type="ECO:0000313" key="3">
    <source>
        <dbReference type="Proteomes" id="UP000298458"/>
    </source>
</evidence>
<evidence type="ECO:0008006" key="4">
    <source>
        <dbReference type="Google" id="ProtNLM"/>
    </source>
</evidence>
<name>A0A4R9GHH7_9LEPT</name>
<accession>A0A4R9GHH7</accession>
<proteinExistence type="predicted"/>
<gene>
    <name evidence="2" type="ORF">EHO60_08025</name>
</gene>
<dbReference type="OrthoDB" id="329805at2"/>
<dbReference type="AlphaFoldDB" id="A0A4R9GHH7"/>